<evidence type="ECO:0000313" key="1">
    <source>
        <dbReference type="EMBL" id="CAG5107745.1"/>
    </source>
</evidence>
<evidence type="ECO:0000313" key="2">
    <source>
        <dbReference type="Proteomes" id="UP000786811"/>
    </source>
</evidence>
<comment type="caution">
    <text evidence="1">The sequence shown here is derived from an EMBL/GenBank/DDBJ whole genome shotgun (WGS) entry which is preliminary data.</text>
</comment>
<protein>
    <submittedName>
        <fullName evidence="1">Uncharacterized protein</fullName>
    </submittedName>
</protein>
<accession>A0A8J2HNP3</accession>
<proteinExistence type="predicted"/>
<gene>
    <name evidence="1" type="ORF">HICCMSTLAB_LOCUS12897</name>
</gene>
<dbReference type="Proteomes" id="UP000786811">
    <property type="component" value="Unassembled WGS sequence"/>
</dbReference>
<name>A0A8J2HNP3_COTCN</name>
<dbReference type="EMBL" id="CAJNRD030001124">
    <property type="protein sequence ID" value="CAG5107745.1"/>
    <property type="molecule type" value="Genomic_DNA"/>
</dbReference>
<organism evidence="1 2">
    <name type="scientific">Cotesia congregata</name>
    <name type="common">Parasitoid wasp</name>
    <name type="synonym">Apanteles congregatus</name>
    <dbReference type="NCBI Taxonomy" id="51543"/>
    <lineage>
        <taxon>Eukaryota</taxon>
        <taxon>Metazoa</taxon>
        <taxon>Ecdysozoa</taxon>
        <taxon>Arthropoda</taxon>
        <taxon>Hexapoda</taxon>
        <taxon>Insecta</taxon>
        <taxon>Pterygota</taxon>
        <taxon>Neoptera</taxon>
        <taxon>Endopterygota</taxon>
        <taxon>Hymenoptera</taxon>
        <taxon>Apocrita</taxon>
        <taxon>Ichneumonoidea</taxon>
        <taxon>Braconidae</taxon>
        <taxon>Microgastrinae</taxon>
        <taxon>Cotesia</taxon>
    </lineage>
</organism>
<keyword evidence="2" id="KW-1185">Reference proteome</keyword>
<dbReference type="AlphaFoldDB" id="A0A8J2HNP3"/>
<feature type="non-terminal residue" evidence="1">
    <location>
        <position position="1"/>
    </location>
</feature>
<reference evidence="1" key="1">
    <citation type="submission" date="2021-04" db="EMBL/GenBank/DDBJ databases">
        <authorList>
            <person name="Chebbi M.A.C M."/>
        </authorList>
    </citation>
    <scope>NUCLEOTIDE SEQUENCE</scope>
</reference>
<sequence length="85" mass="9621">NYKEVNIIDINNYMICLGRRAARGDDGVGDKCIASLIDVKFDFFITENRLHHTAIAKNIPQMAIFSCQKSNVTLQTIEFKLATDK</sequence>